<dbReference type="Gene3D" id="3.55.10.10">
    <property type="entry name" value="Archease domain"/>
    <property type="match status" value="1"/>
</dbReference>
<dbReference type="SUPFAM" id="SSF69819">
    <property type="entry name" value="MTH1598-like"/>
    <property type="match status" value="1"/>
</dbReference>
<dbReference type="GO" id="GO:0005509">
    <property type="term" value="F:calcium ion binding"/>
    <property type="evidence" value="ECO:0007669"/>
    <property type="project" value="UniProtKB-UniRule"/>
</dbReference>
<gene>
    <name evidence="8" type="ORF">ENT99_04375</name>
</gene>
<evidence type="ECO:0000256" key="3">
    <source>
        <dbReference type="ARBA" id="ARBA00022723"/>
    </source>
</evidence>
<dbReference type="InterPro" id="IPR022952">
    <property type="entry name" value="Archease_arc"/>
</dbReference>
<dbReference type="Pfam" id="PF01951">
    <property type="entry name" value="Archease"/>
    <property type="match status" value="1"/>
</dbReference>
<comment type="function">
    <text evidence="5 6">Activates the tRNA-splicing ligase complex by facilitating the enzymatic turnover of catalytic subunit RtcB. Acts by promoting the guanylylation of RtcB, a key intermediate step in tRNA ligation. Can also alter the NTP specificity of RtcB such that ATP, dGTP or ITP is used efficiently.</text>
</comment>
<dbReference type="HAMAP" id="MF_01222">
    <property type="entry name" value="Archease_arch"/>
    <property type="match status" value="1"/>
</dbReference>
<evidence type="ECO:0000256" key="4">
    <source>
        <dbReference type="ARBA" id="ARBA00022837"/>
    </source>
</evidence>
<evidence type="ECO:0000256" key="1">
    <source>
        <dbReference type="ARBA" id="ARBA00007963"/>
    </source>
</evidence>
<dbReference type="PANTHER" id="PTHR12682">
    <property type="entry name" value="ARCHEASE"/>
    <property type="match status" value="1"/>
</dbReference>
<feature type="binding site" evidence="6">
    <location>
        <position position="145"/>
    </location>
    <ligand>
        <name>Ca(2+)</name>
        <dbReference type="ChEBI" id="CHEBI:29108"/>
    </ligand>
</feature>
<dbReference type="InterPro" id="IPR023572">
    <property type="entry name" value="Archease_dom"/>
</dbReference>
<dbReference type="AlphaFoldDB" id="A0A832EQ03"/>
<keyword evidence="4 6" id="KW-0106">Calcium</keyword>
<comment type="similarity">
    <text evidence="1 6">Belongs to the archease family.</text>
</comment>
<name>A0A832EQ03_9CREN</name>
<dbReference type="NCBIfam" id="NF001617">
    <property type="entry name" value="PRK00407.1"/>
    <property type="match status" value="1"/>
</dbReference>
<dbReference type="EMBL" id="DTAU01000086">
    <property type="protein sequence ID" value="HFQ78924.1"/>
    <property type="molecule type" value="Genomic_DNA"/>
</dbReference>
<keyword evidence="3 6" id="KW-0479">Metal-binding</keyword>
<evidence type="ECO:0000256" key="5">
    <source>
        <dbReference type="ARBA" id="ARBA00024970"/>
    </source>
</evidence>
<proteinExistence type="inferred from homology"/>
<dbReference type="InterPro" id="IPR002804">
    <property type="entry name" value="Archease"/>
</dbReference>
<accession>A0A832EQ03</accession>
<dbReference type="PANTHER" id="PTHR12682:SF11">
    <property type="entry name" value="PROTEIN ARCHEASE"/>
    <property type="match status" value="1"/>
</dbReference>
<protein>
    <recommendedName>
        <fullName evidence="6">Protein archease</fullName>
    </recommendedName>
</protein>
<evidence type="ECO:0000256" key="2">
    <source>
        <dbReference type="ARBA" id="ARBA00022694"/>
    </source>
</evidence>
<keyword evidence="2 6" id="KW-0819">tRNA processing</keyword>
<sequence length="146" mass="17379">MDRGFEFLDHTADVLIKVWGESIEAVFEEAAEAVFEIITDTSRVEPKVGTPINICGFDIENLLYRWLEEMLYHHDSKNMVFSKFIVNKMYEINGEEKQICIEGYIYGEEFQHNKHEPRTVVKAITYNEMRLWREKEKWYATFVVDI</sequence>
<feature type="binding site" evidence="6">
    <location>
        <position position="146"/>
    </location>
    <ligand>
        <name>Ca(2+)</name>
        <dbReference type="ChEBI" id="CHEBI:29108"/>
    </ligand>
</feature>
<feature type="domain" description="Archease" evidence="7">
    <location>
        <begin position="5"/>
        <end position="146"/>
    </location>
</feature>
<evidence type="ECO:0000259" key="7">
    <source>
        <dbReference type="Pfam" id="PF01951"/>
    </source>
</evidence>
<reference evidence="8" key="1">
    <citation type="journal article" date="2020" name="mSystems">
        <title>Genome- and Community-Level Interaction Insights into Carbon Utilization and Element Cycling Functions of Hydrothermarchaeota in Hydrothermal Sediment.</title>
        <authorList>
            <person name="Zhou Z."/>
            <person name="Liu Y."/>
            <person name="Xu W."/>
            <person name="Pan J."/>
            <person name="Luo Z.H."/>
            <person name="Li M."/>
        </authorList>
    </citation>
    <scope>NUCLEOTIDE SEQUENCE</scope>
    <source>
        <strain evidence="8">SpSt-629</strain>
    </source>
</reference>
<feature type="binding site" evidence="6">
    <location>
        <position position="13"/>
    </location>
    <ligand>
        <name>Ca(2+)</name>
        <dbReference type="ChEBI" id="CHEBI:29108"/>
    </ligand>
</feature>
<evidence type="ECO:0000313" key="8">
    <source>
        <dbReference type="EMBL" id="HFQ78924.1"/>
    </source>
</evidence>
<evidence type="ECO:0000256" key="6">
    <source>
        <dbReference type="HAMAP-Rule" id="MF_01222"/>
    </source>
</evidence>
<dbReference type="InterPro" id="IPR036820">
    <property type="entry name" value="Archease_dom_sf"/>
</dbReference>
<organism evidence="8">
    <name type="scientific">Ignisphaera aggregans</name>
    <dbReference type="NCBI Taxonomy" id="334771"/>
    <lineage>
        <taxon>Archaea</taxon>
        <taxon>Thermoproteota</taxon>
        <taxon>Thermoprotei</taxon>
        <taxon>Desulfurococcales</taxon>
        <taxon>Desulfurococcaceae</taxon>
        <taxon>Ignisphaera</taxon>
    </lineage>
</organism>
<comment type="caution">
    <text evidence="8">The sequence shown here is derived from an EMBL/GenBank/DDBJ whole genome shotgun (WGS) entry which is preliminary data.</text>
</comment>
<dbReference type="GO" id="GO:0006388">
    <property type="term" value="P:tRNA splicing, via endonucleolytic cleavage and ligation"/>
    <property type="evidence" value="ECO:0007669"/>
    <property type="project" value="UniProtKB-UniRule"/>
</dbReference>